<protein>
    <submittedName>
        <fullName evidence="1">Uncharacterized protein</fullName>
    </submittedName>
</protein>
<sequence>MLQSCGVGLPLQIFCIQTTRDFASLLQSGATSPS</sequence>
<gene>
    <name evidence="1" type="ORF">GBAR_LOCUS26291</name>
</gene>
<dbReference type="Proteomes" id="UP001174909">
    <property type="component" value="Unassembled WGS sequence"/>
</dbReference>
<comment type="caution">
    <text evidence="1">The sequence shown here is derived from an EMBL/GenBank/DDBJ whole genome shotgun (WGS) entry which is preliminary data.</text>
</comment>
<dbReference type="EMBL" id="CASHTH010003657">
    <property type="protein sequence ID" value="CAI8047565.1"/>
    <property type="molecule type" value="Genomic_DNA"/>
</dbReference>
<name>A0AA35TFW8_GEOBA</name>
<proteinExistence type="predicted"/>
<keyword evidence="2" id="KW-1185">Reference proteome</keyword>
<evidence type="ECO:0000313" key="1">
    <source>
        <dbReference type="EMBL" id="CAI8047565.1"/>
    </source>
</evidence>
<accession>A0AA35TFW8</accession>
<evidence type="ECO:0000313" key="2">
    <source>
        <dbReference type="Proteomes" id="UP001174909"/>
    </source>
</evidence>
<dbReference type="AlphaFoldDB" id="A0AA35TFW8"/>
<organism evidence="1 2">
    <name type="scientific">Geodia barretti</name>
    <name type="common">Barrett's horny sponge</name>
    <dbReference type="NCBI Taxonomy" id="519541"/>
    <lineage>
        <taxon>Eukaryota</taxon>
        <taxon>Metazoa</taxon>
        <taxon>Porifera</taxon>
        <taxon>Demospongiae</taxon>
        <taxon>Heteroscleromorpha</taxon>
        <taxon>Tetractinellida</taxon>
        <taxon>Astrophorina</taxon>
        <taxon>Geodiidae</taxon>
        <taxon>Geodia</taxon>
    </lineage>
</organism>
<reference evidence="1" key="1">
    <citation type="submission" date="2023-03" db="EMBL/GenBank/DDBJ databases">
        <authorList>
            <person name="Steffen K."/>
            <person name="Cardenas P."/>
        </authorList>
    </citation>
    <scope>NUCLEOTIDE SEQUENCE</scope>
</reference>